<dbReference type="GO" id="GO:0031412">
    <property type="term" value="P:gas vesicle organization"/>
    <property type="evidence" value="ECO:0007669"/>
    <property type="project" value="InterPro"/>
</dbReference>
<keyword evidence="3" id="KW-0963">Cytoplasm</keyword>
<dbReference type="InterPro" id="IPR011704">
    <property type="entry name" value="ATPase_dyneun-rel_AAA"/>
</dbReference>
<dbReference type="InterPro" id="IPR050764">
    <property type="entry name" value="CbbQ/NirQ/NorQ/GpvN"/>
</dbReference>
<evidence type="ECO:0000256" key="2">
    <source>
        <dbReference type="ARBA" id="ARBA00009417"/>
    </source>
</evidence>
<evidence type="ECO:0000313" key="11">
    <source>
        <dbReference type="EMBL" id="RAP75183.1"/>
    </source>
</evidence>
<feature type="domain" description="AAA+ ATPase" evidence="10">
    <location>
        <begin position="59"/>
        <end position="227"/>
    </location>
</feature>
<evidence type="ECO:0000259" key="10">
    <source>
        <dbReference type="SMART" id="SM00382"/>
    </source>
</evidence>
<name>A0A328U083_9BACL</name>
<comment type="caution">
    <text evidence="11">The sequence shown here is derived from an EMBL/GenBank/DDBJ whole genome shotgun (WGS) entry which is preliminary data.</text>
</comment>
<dbReference type="InterPro" id="IPR013462">
    <property type="entry name" value="Gas-vesicle_GvpN"/>
</dbReference>
<keyword evidence="4" id="KW-0547">Nucleotide-binding</keyword>
<proteinExistence type="inferred from homology"/>
<dbReference type="GO" id="GO:0005524">
    <property type="term" value="F:ATP binding"/>
    <property type="evidence" value="ECO:0007669"/>
    <property type="project" value="UniProtKB-KW"/>
</dbReference>
<reference evidence="11 12" key="1">
    <citation type="submission" date="2018-06" db="EMBL/GenBank/DDBJ databases">
        <title>Paenibacillus montanisoli sp. nov., isolated from mountain area soil.</title>
        <authorList>
            <person name="Wu M."/>
        </authorList>
    </citation>
    <scope>NUCLEOTIDE SEQUENCE [LARGE SCALE GENOMIC DNA]</scope>
    <source>
        <strain evidence="11 12">RA17</strain>
    </source>
</reference>
<sequence>MKILKFAPLAELNCVLEERFRRTEGRFKAVENQFHLANDLVVPPYFGALAARALQYLQAGFPVHLTGPSGVGKSTYALYIASQLNRRVTLIHGNHEMANDDLLGAAIGFSHKKTVDNYIRTVYKKEEEIKKLRVDGPLIEAVKNGHTVIYDEFTRSRPEMNNLFLSILEEKVLPLYGRTEKVSYVPVHPGFSMIFTSNPAEYAGVFQTQDALLDRLITIHLDRYSLEEEALIVSEKAEISQEDAGFVVGLVAAVRESAGNGNYGPGLRAAIMIATIAKRNQIPFHSDDEAFQSLCKDILTYPVSRNLSLSGKHEAQRIIQEAMLRVTNGETAT</sequence>
<evidence type="ECO:0000256" key="5">
    <source>
        <dbReference type="ARBA" id="ARBA00022801"/>
    </source>
</evidence>
<keyword evidence="5" id="KW-0378">Hydrolase</keyword>
<gene>
    <name evidence="11" type="primary">gvpN</name>
    <name evidence="11" type="ORF">DL346_17540</name>
</gene>
<dbReference type="AlphaFoldDB" id="A0A328U083"/>
<dbReference type="Proteomes" id="UP000249260">
    <property type="component" value="Unassembled WGS sequence"/>
</dbReference>
<evidence type="ECO:0000256" key="8">
    <source>
        <dbReference type="ARBA" id="ARBA00035108"/>
    </source>
</evidence>
<dbReference type="PANTHER" id="PTHR42759:SF1">
    <property type="entry name" value="MAGNESIUM-CHELATASE SUBUNIT CHLD"/>
    <property type="match status" value="1"/>
</dbReference>
<evidence type="ECO:0000256" key="9">
    <source>
        <dbReference type="ARBA" id="ARBA00049360"/>
    </source>
</evidence>
<evidence type="ECO:0000313" key="12">
    <source>
        <dbReference type="Proteomes" id="UP000249260"/>
    </source>
</evidence>
<dbReference type="PANTHER" id="PTHR42759">
    <property type="entry name" value="MOXR FAMILY PROTEIN"/>
    <property type="match status" value="1"/>
</dbReference>
<dbReference type="GO" id="GO:0016887">
    <property type="term" value="F:ATP hydrolysis activity"/>
    <property type="evidence" value="ECO:0007669"/>
    <property type="project" value="InterPro"/>
</dbReference>
<evidence type="ECO:0000256" key="7">
    <source>
        <dbReference type="ARBA" id="ARBA00022987"/>
    </source>
</evidence>
<dbReference type="OrthoDB" id="9808317at2"/>
<dbReference type="NCBIfam" id="TIGR02640">
    <property type="entry name" value="gas_vesic_GvpN"/>
    <property type="match status" value="1"/>
</dbReference>
<dbReference type="SMART" id="SM00382">
    <property type="entry name" value="AAA"/>
    <property type="match status" value="1"/>
</dbReference>
<dbReference type="GO" id="GO:0005737">
    <property type="term" value="C:cytoplasm"/>
    <property type="evidence" value="ECO:0007669"/>
    <property type="project" value="UniProtKB-SubCell"/>
</dbReference>
<organism evidence="11 12">
    <name type="scientific">Paenibacillus montanisoli</name>
    <dbReference type="NCBI Taxonomy" id="2081970"/>
    <lineage>
        <taxon>Bacteria</taxon>
        <taxon>Bacillati</taxon>
        <taxon>Bacillota</taxon>
        <taxon>Bacilli</taxon>
        <taxon>Bacillales</taxon>
        <taxon>Paenibacillaceae</taxon>
        <taxon>Paenibacillus</taxon>
    </lineage>
</organism>
<comment type="subcellular location">
    <subcellularLocation>
        <location evidence="1">Cytoplasm</location>
    </subcellularLocation>
    <subcellularLocation>
        <location evidence="8">Gas vesicle</location>
    </subcellularLocation>
</comment>
<protein>
    <submittedName>
        <fullName evidence="11">Gas vesicle protein GvpN</fullName>
    </submittedName>
</protein>
<dbReference type="Gene3D" id="3.40.50.300">
    <property type="entry name" value="P-loop containing nucleotide triphosphate hydrolases"/>
    <property type="match status" value="1"/>
</dbReference>
<dbReference type="Pfam" id="PF07728">
    <property type="entry name" value="AAA_5"/>
    <property type="match status" value="1"/>
</dbReference>
<evidence type="ECO:0000256" key="1">
    <source>
        <dbReference type="ARBA" id="ARBA00004496"/>
    </source>
</evidence>
<keyword evidence="12" id="KW-1185">Reference proteome</keyword>
<dbReference type="GO" id="GO:0031411">
    <property type="term" value="C:gas vesicle"/>
    <property type="evidence" value="ECO:0007669"/>
    <property type="project" value="UniProtKB-SubCell"/>
</dbReference>
<dbReference type="SUPFAM" id="SSF52540">
    <property type="entry name" value="P-loop containing nucleoside triphosphate hydrolases"/>
    <property type="match status" value="1"/>
</dbReference>
<evidence type="ECO:0000256" key="4">
    <source>
        <dbReference type="ARBA" id="ARBA00022741"/>
    </source>
</evidence>
<keyword evidence="6" id="KW-0067">ATP-binding</keyword>
<comment type="catalytic activity">
    <reaction evidence="9">
        <text>ATP + H2O = ADP + phosphate + H(+)</text>
        <dbReference type="Rhea" id="RHEA:13065"/>
        <dbReference type="ChEBI" id="CHEBI:15377"/>
        <dbReference type="ChEBI" id="CHEBI:15378"/>
        <dbReference type="ChEBI" id="CHEBI:30616"/>
        <dbReference type="ChEBI" id="CHEBI:43474"/>
        <dbReference type="ChEBI" id="CHEBI:456216"/>
    </reaction>
</comment>
<comment type="similarity">
    <text evidence="2">Belongs to the CbbQ/NirQ/NorQ/GpvN family.</text>
</comment>
<dbReference type="InterPro" id="IPR003593">
    <property type="entry name" value="AAA+_ATPase"/>
</dbReference>
<evidence type="ECO:0000256" key="3">
    <source>
        <dbReference type="ARBA" id="ARBA00022490"/>
    </source>
</evidence>
<dbReference type="EMBL" id="QLUW01000003">
    <property type="protein sequence ID" value="RAP75183.1"/>
    <property type="molecule type" value="Genomic_DNA"/>
</dbReference>
<keyword evidence="7" id="KW-0304">Gas vesicle</keyword>
<accession>A0A328U083</accession>
<dbReference type="InterPro" id="IPR027417">
    <property type="entry name" value="P-loop_NTPase"/>
</dbReference>
<evidence type="ECO:0000256" key="6">
    <source>
        <dbReference type="ARBA" id="ARBA00022840"/>
    </source>
</evidence>